<name>A0A4R7P3I3_9GAMM</name>
<dbReference type="Proteomes" id="UP000295341">
    <property type="component" value="Unassembled WGS sequence"/>
</dbReference>
<organism evidence="2 3">
    <name type="scientific">Panacagrimonas perspica</name>
    <dbReference type="NCBI Taxonomy" id="381431"/>
    <lineage>
        <taxon>Bacteria</taxon>
        <taxon>Pseudomonadati</taxon>
        <taxon>Pseudomonadota</taxon>
        <taxon>Gammaproteobacteria</taxon>
        <taxon>Nevskiales</taxon>
        <taxon>Nevskiaceae</taxon>
        <taxon>Panacagrimonas</taxon>
    </lineage>
</organism>
<dbReference type="RefSeq" id="WP_133881869.1">
    <property type="nucleotide sequence ID" value="NZ_MWIN01000017.1"/>
</dbReference>
<dbReference type="PROSITE" id="PS51257">
    <property type="entry name" value="PROKAR_LIPOPROTEIN"/>
    <property type="match status" value="1"/>
</dbReference>
<dbReference type="AlphaFoldDB" id="A0A4R7P3I3"/>
<dbReference type="OrthoDB" id="8526313at2"/>
<protein>
    <submittedName>
        <fullName evidence="2">Uncharacterized protein YdbL (DUF1318 family)</fullName>
    </submittedName>
</protein>
<gene>
    <name evidence="2" type="ORF">DFR24_2683</name>
</gene>
<dbReference type="InterPro" id="IPR008309">
    <property type="entry name" value="YdbL"/>
</dbReference>
<proteinExistence type="predicted"/>
<reference evidence="2 3" key="1">
    <citation type="submission" date="2019-03" db="EMBL/GenBank/DDBJ databases">
        <title>Genomic Encyclopedia of Type Strains, Phase IV (KMG-IV): sequencing the most valuable type-strain genomes for metagenomic binning, comparative biology and taxonomic classification.</title>
        <authorList>
            <person name="Goeker M."/>
        </authorList>
    </citation>
    <scope>NUCLEOTIDE SEQUENCE [LARGE SCALE GENOMIC DNA]</scope>
    <source>
        <strain evidence="2 3">DSM 26377</strain>
    </source>
</reference>
<keyword evidence="1" id="KW-0732">Signal</keyword>
<feature type="signal peptide" evidence="1">
    <location>
        <begin position="1"/>
        <end position="17"/>
    </location>
</feature>
<evidence type="ECO:0000313" key="3">
    <source>
        <dbReference type="Proteomes" id="UP000295341"/>
    </source>
</evidence>
<evidence type="ECO:0000256" key="1">
    <source>
        <dbReference type="SAM" id="SignalP"/>
    </source>
</evidence>
<evidence type="ECO:0000313" key="2">
    <source>
        <dbReference type="EMBL" id="TDU28314.1"/>
    </source>
</evidence>
<accession>A0A4R7P3I3</accession>
<sequence length="203" mass="21823">MNRLTALLLAASGLVLAACVTINVYFPAAAAQAAADRVIDEVWGGQAAPAPITPAPEAAPTSRLEVPAMRDLAVQVLDFVMPVARAAEPNLDIASPEIQRLTDSMEARFADLSPYYASGAVGMVADGFIVVRDGNLVPLPERNKVRTLVANENADRAALYHELAVANGQPQWEAQIRGVFAKRWIARAKSGWYVQDGSTWKQK</sequence>
<dbReference type="Pfam" id="PF07027">
    <property type="entry name" value="DUF1318"/>
    <property type="match status" value="1"/>
</dbReference>
<dbReference type="EMBL" id="SOBT01000009">
    <property type="protein sequence ID" value="TDU28314.1"/>
    <property type="molecule type" value="Genomic_DNA"/>
</dbReference>
<keyword evidence="3" id="KW-1185">Reference proteome</keyword>
<comment type="caution">
    <text evidence="2">The sequence shown here is derived from an EMBL/GenBank/DDBJ whole genome shotgun (WGS) entry which is preliminary data.</text>
</comment>
<feature type="chain" id="PRO_5030099532" evidence="1">
    <location>
        <begin position="18"/>
        <end position="203"/>
    </location>
</feature>